<proteinExistence type="inferred from homology"/>
<dbReference type="SUPFAM" id="SSF56281">
    <property type="entry name" value="Metallo-hydrolase/oxidoreductase"/>
    <property type="match status" value="1"/>
</dbReference>
<dbReference type="Pfam" id="PF00258">
    <property type="entry name" value="Flavodoxin_1"/>
    <property type="match status" value="1"/>
</dbReference>
<evidence type="ECO:0000313" key="5">
    <source>
        <dbReference type="EMBL" id="RGM41442.1"/>
    </source>
</evidence>
<dbReference type="PIRSF" id="PIRSF005243">
    <property type="entry name" value="ROO"/>
    <property type="match status" value="1"/>
</dbReference>
<dbReference type="PROSITE" id="PS00201">
    <property type="entry name" value="FLAVODOXIN"/>
    <property type="match status" value="1"/>
</dbReference>
<dbReference type="Gene3D" id="3.60.15.10">
    <property type="entry name" value="Ribonuclease Z/Hydroxyacylglutathione hydrolase-like"/>
    <property type="match status" value="1"/>
</dbReference>
<dbReference type="InterPro" id="IPR016440">
    <property type="entry name" value="Rubredoxin-O_OxRdtase"/>
</dbReference>
<dbReference type="SMART" id="SM00849">
    <property type="entry name" value="Lactamase_B"/>
    <property type="match status" value="1"/>
</dbReference>
<dbReference type="InterPro" id="IPR029039">
    <property type="entry name" value="Flavoprotein-like_sf"/>
</dbReference>
<dbReference type="InterPro" id="IPR001279">
    <property type="entry name" value="Metallo-B-lactamas"/>
</dbReference>
<dbReference type="Proteomes" id="UP000260780">
    <property type="component" value="Unassembled WGS sequence"/>
</dbReference>
<dbReference type="Gene3D" id="3.40.50.360">
    <property type="match status" value="1"/>
</dbReference>
<dbReference type="Proteomes" id="UP000285109">
    <property type="component" value="Unassembled WGS sequence"/>
</dbReference>
<dbReference type="AlphaFoldDB" id="A0A3E4WGZ6"/>
<dbReference type="RefSeq" id="WP_117671736.1">
    <property type="nucleotide sequence ID" value="NZ_CABOGR010000009.1"/>
</dbReference>
<dbReference type="GO" id="GO:0009055">
    <property type="term" value="F:electron transfer activity"/>
    <property type="evidence" value="ECO:0007669"/>
    <property type="project" value="InterPro"/>
</dbReference>
<dbReference type="GO" id="GO:0016491">
    <property type="term" value="F:oxidoreductase activity"/>
    <property type="evidence" value="ECO:0007669"/>
    <property type="project" value="InterPro"/>
</dbReference>
<evidence type="ECO:0000313" key="4">
    <source>
        <dbReference type="EMBL" id="RGK56611.1"/>
    </source>
</evidence>
<evidence type="ECO:0000256" key="1">
    <source>
        <dbReference type="ARBA" id="ARBA00001917"/>
    </source>
</evidence>
<dbReference type="SUPFAM" id="SSF52218">
    <property type="entry name" value="Flavoproteins"/>
    <property type="match status" value="1"/>
</dbReference>
<protein>
    <submittedName>
        <fullName evidence="5">FprA family A-type flavoprotein</fullName>
    </submittedName>
</protein>
<dbReference type="Pfam" id="PF19583">
    <property type="entry name" value="ODP"/>
    <property type="match status" value="1"/>
</dbReference>
<feature type="domain" description="Flavodoxin-like" evidence="3">
    <location>
        <begin position="249"/>
        <end position="388"/>
    </location>
</feature>
<reference evidence="7 8" key="1">
    <citation type="submission" date="2018-08" db="EMBL/GenBank/DDBJ databases">
        <title>A genome reference for cultivated species of the human gut microbiota.</title>
        <authorList>
            <person name="Zou Y."/>
            <person name="Xue W."/>
            <person name="Luo G."/>
        </authorList>
    </citation>
    <scope>NUCLEOTIDE SEQUENCE [LARGE SCALE GENOMIC DNA]</scope>
    <source>
        <strain evidence="6 9">AF31-28B-AC</strain>
        <strain evidence="5 7">OM08-14</strain>
        <strain evidence="4 8">TF10-3AC</strain>
    </source>
</reference>
<dbReference type="EMBL" id="QRQK01000017">
    <property type="protein sequence ID" value="RHM96134.1"/>
    <property type="molecule type" value="Genomic_DNA"/>
</dbReference>
<gene>
    <name evidence="6" type="ORF">DWZ34_09815</name>
    <name evidence="5" type="ORF">DXC17_05305</name>
    <name evidence="4" type="ORF">DXD04_06010</name>
</gene>
<evidence type="ECO:0000256" key="2">
    <source>
        <dbReference type="ARBA" id="ARBA00007121"/>
    </source>
</evidence>
<dbReference type="PANTHER" id="PTHR43717:SF1">
    <property type="entry name" value="ANAEROBIC NITRIC OXIDE REDUCTASE FLAVORUBREDOXIN"/>
    <property type="match status" value="1"/>
</dbReference>
<dbReference type="PROSITE" id="PS50902">
    <property type="entry name" value="FLAVODOXIN_LIKE"/>
    <property type="match status" value="1"/>
</dbReference>
<dbReference type="EMBL" id="QSQT01000009">
    <property type="protein sequence ID" value="RGK56611.1"/>
    <property type="molecule type" value="Genomic_DNA"/>
</dbReference>
<comment type="caution">
    <text evidence="5">The sequence shown here is derived from an EMBL/GenBank/DDBJ whole genome shotgun (WGS) entry which is preliminary data.</text>
</comment>
<evidence type="ECO:0000313" key="6">
    <source>
        <dbReference type="EMBL" id="RHM96134.1"/>
    </source>
</evidence>
<keyword evidence="8" id="KW-1185">Reference proteome</keyword>
<dbReference type="CDD" id="cd07709">
    <property type="entry name" value="flavodiiron_proteins_MBL-fold"/>
    <property type="match status" value="1"/>
</dbReference>
<evidence type="ECO:0000313" key="9">
    <source>
        <dbReference type="Proteomes" id="UP000285109"/>
    </source>
</evidence>
<evidence type="ECO:0000313" key="8">
    <source>
        <dbReference type="Proteomes" id="UP000260862"/>
    </source>
</evidence>
<dbReference type="InterPro" id="IPR036866">
    <property type="entry name" value="RibonucZ/Hydroxyglut_hydro"/>
</dbReference>
<evidence type="ECO:0000313" key="7">
    <source>
        <dbReference type="Proteomes" id="UP000260780"/>
    </source>
</evidence>
<evidence type="ECO:0000259" key="3">
    <source>
        <dbReference type="PROSITE" id="PS50902"/>
    </source>
</evidence>
<accession>A0A3E4WGZ6</accession>
<dbReference type="InterPro" id="IPR008254">
    <property type="entry name" value="Flavodoxin/NO_synth"/>
</dbReference>
<dbReference type="STRING" id="310297.BHV76_03075"/>
<comment type="similarity">
    <text evidence="2">In the N-terminal section; belongs to the zinc metallo-hydrolase group 3 family.</text>
</comment>
<dbReference type="PANTHER" id="PTHR43717">
    <property type="entry name" value="ANAEROBIC NITRIC OXIDE REDUCTASE FLAVORUBREDOXIN"/>
    <property type="match status" value="1"/>
</dbReference>
<dbReference type="InterPro" id="IPR001226">
    <property type="entry name" value="Flavodoxin_CS"/>
</dbReference>
<dbReference type="EMBL" id="QSTF01000008">
    <property type="protein sequence ID" value="RGM41442.1"/>
    <property type="molecule type" value="Genomic_DNA"/>
</dbReference>
<name>A0A3E4WGZ6_9BACT</name>
<dbReference type="GO" id="GO:0010181">
    <property type="term" value="F:FMN binding"/>
    <property type="evidence" value="ECO:0007669"/>
    <property type="project" value="InterPro"/>
</dbReference>
<dbReference type="InterPro" id="IPR045761">
    <property type="entry name" value="ODP_dom"/>
</dbReference>
<sequence>MEIKGKVHYVGVNDRTKALFENLWPLPYGVSYNSYLIADDDMVALVDTVDVAFFEVYIKKIRSVIGDRKINYLIINHMEPDHSGSIALIKKYYPEIVLVGNKKTFEMVEGYYGVTGERYVVGDGDFLKLGHHSLRFYLVPMVHWPETMVTFDETEGILFSGDAFGCFGALNGGCIDRNINTDIYWNEMRRYYANIVGKFGNPVQKALQKCGGLPIKTICPTHGPVWEECIPQVVDMYDKLSRYEGEEGVVIVYGTMYGNTEELAEAIAEELSAQGIKNIILHNVSHTHHSYILADIFKYKALIAGCTTYNMQLYPEMESLLSKVAAREMKNRLFGYFGSFTWASAAVKKLGEFTEKLKFEVVGNPVEMKQSMKADNYAQAKELAKAMADRLKADRK</sequence>
<organism evidence="5 7">
    <name type="scientific">Phocaeicola plebeius</name>
    <dbReference type="NCBI Taxonomy" id="310297"/>
    <lineage>
        <taxon>Bacteria</taxon>
        <taxon>Pseudomonadati</taxon>
        <taxon>Bacteroidota</taxon>
        <taxon>Bacteroidia</taxon>
        <taxon>Bacteroidales</taxon>
        <taxon>Bacteroidaceae</taxon>
        <taxon>Phocaeicola</taxon>
    </lineage>
</organism>
<comment type="cofactor">
    <cofactor evidence="1">
        <name>FMN</name>
        <dbReference type="ChEBI" id="CHEBI:58210"/>
    </cofactor>
</comment>
<dbReference type="Proteomes" id="UP000260862">
    <property type="component" value="Unassembled WGS sequence"/>
</dbReference>
<dbReference type="GO" id="GO:0046872">
    <property type="term" value="F:metal ion binding"/>
    <property type="evidence" value="ECO:0007669"/>
    <property type="project" value="InterPro"/>
</dbReference>